<dbReference type="Gene3D" id="3.40.50.300">
    <property type="entry name" value="P-loop containing nucleotide triphosphate hydrolases"/>
    <property type="match status" value="1"/>
</dbReference>
<evidence type="ECO:0000256" key="10">
    <source>
        <dbReference type="ARBA" id="ARBA00048567"/>
    </source>
</evidence>
<proteinExistence type="inferred from homology"/>
<keyword evidence="4" id="KW-0028">Amino-acid biosynthesis</keyword>
<evidence type="ECO:0000256" key="6">
    <source>
        <dbReference type="ARBA" id="ARBA00022741"/>
    </source>
</evidence>
<gene>
    <name evidence="11" type="ORF">UFOPK3401_00318</name>
</gene>
<evidence type="ECO:0000256" key="9">
    <source>
        <dbReference type="ARBA" id="ARBA00023141"/>
    </source>
</evidence>
<dbReference type="GO" id="GO:0004765">
    <property type="term" value="F:shikimate kinase activity"/>
    <property type="evidence" value="ECO:0007669"/>
    <property type="project" value="UniProtKB-EC"/>
</dbReference>
<dbReference type="GO" id="GO:0009423">
    <property type="term" value="P:chorismate biosynthetic process"/>
    <property type="evidence" value="ECO:0007669"/>
    <property type="project" value="UniProtKB-UniPathway"/>
</dbReference>
<dbReference type="CDD" id="cd00464">
    <property type="entry name" value="SK"/>
    <property type="match status" value="1"/>
</dbReference>
<evidence type="ECO:0000313" key="11">
    <source>
        <dbReference type="EMBL" id="CAB4862349.1"/>
    </source>
</evidence>
<dbReference type="InterPro" id="IPR031322">
    <property type="entry name" value="Shikimate/glucono_kinase"/>
</dbReference>
<evidence type="ECO:0000256" key="4">
    <source>
        <dbReference type="ARBA" id="ARBA00022605"/>
    </source>
</evidence>
<protein>
    <recommendedName>
        <fullName evidence="3">shikimate kinase</fullName>
        <ecNumber evidence="3">2.7.1.71</ecNumber>
    </recommendedName>
</protein>
<dbReference type="GO" id="GO:0005829">
    <property type="term" value="C:cytosol"/>
    <property type="evidence" value="ECO:0007669"/>
    <property type="project" value="TreeGrafter"/>
</dbReference>
<dbReference type="PANTHER" id="PTHR21087:SF16">
    <property type="entry name" value="SHIKIMATE KINASE 1, CHLOROPLASTIC"/>
    <property type="match status" value="1"/>
</dbReference>
<dbReference type="InterPro" id="IPR000623">
    <property type="entry name" value="Shikimate_kinase/TSH1"/>
</dbReference>
<dbReference type="Pfam" id="PF01202">
    <property type="entry name" value="SKI"/>
    <property type="match status" value="1"/>
</dbReference>
<accession>A0A6J7D1P4</accession>
<dbReference type="InterPro" id="IPR023000">
    <property type="entry name" value="Shikimate_kinase_CS"/>
</dbReference>
<dbReference type="InterPro" id="IPR027417">
    <property type="entry name" value="P-loop_NTPase"/>
</dbReference>
<dbReference type="SUPFAM" id="SSF52540">
    <property type="entry name" value="P-loop containing nucleoside triphosphate hydrolases"/>
    <property type="match status" value="1"/>
</dbReference>
<dbReference type="UniPathway" id="UPA00053">
    <property type="reaction ID" value="UER00088"/>
</dbReference>
<comment type="similarity">
    <text evidence="2">Belongs to the shikimate kinase family.</text>
</comment>
<dbReference type="PANTHER" id="PTHR21087">
    <property type="entry name" value="SHIKIMATE KINASE"/>
    <property type="match status" value="1"/>
</dbReference>
<comment type="catalytic activity">
    <reaction evidence="10">
        <text>shikimate + ATP = 3-phosphoshikimate + ADP + H(+)</text>
        <dbReference type="Rhea" id="RHEA:13121"/>
        <dbReference type="ChEBI" id="CHEBI:15378"/>
        <dbReference type="ChEBI" id="CHEBI:30616"/>
        <dbReference type="ChEBI" id="CHEBI:36208"/>
        <dbReference type="ChEBI" id="CHEBI:145989"/>
        <dbReference type="ChEBI" id="CHEBI:456216"/>
        <dbReference type="EC" id="2.7.1.71"/>
    </reaction>
</comment>
<dbReference type="EMBL" id="CAFBLM010000008">
    <property type="protein sequence ID" value="CAB4862349.1"/>
    <property type="molecule type" value="Genomic_DNA"/>
</dbReference>
<dbReference type="GO" id="GO:0008652">
    <property type="term" value="P:amino acid biosynthetic process"/>
    <property type="evidence" value="ECO:0007669"/>
    <property type="project" value="UniProtKB-KW"/>
</dbReference>
<keyword evidence="9" id="KW-0057">Aromatic amino acid biosynthesis</keyword>
<sequence>MSPRLVLVGGPGAGKSTVGHLLAQRWNLELVDTDSLVEAQAGITVADIFITQGEDRFRELERDVVAAALSAHDGVLALGGGAILDEGTRTLLRNQPVVFLQADPSDASARIGLNRDRPLLLGNVRGQLMTLMAQRLELYTSVAKWSVDTSGLNPDQVADAVESLMESSHQVDPQEAQS</sequence>
<dbReference type="PROSITE" id="PS01128">
    <property type="entry name" value="SHIKIMATE_KINASE"/>
    <property type="match status" value="1"/>
</dbReference>
<dbReference type="PRINTS" id="PR01100">
    <property type="entry name" value="SHIKIMTKNASE"/>
</dbReference>
<dbReference type="GO" id="GO:0005524">
    <property type="term" value="F:ATP binding"/>
    <property type="evidence" value="ECO:0007669"/>
    <property type="project" value="UniProtKB-KW"/>
</dbReference>
<evidence type="ECO:0000256" key="8">
    <source>
        <dbReference type="ARBA" id="ARBA00022840"/>
    </source>
</evidence>
<dbReference type="GO" id="GO:0009073">
    <property type="term" value="P:aromatic amino acid family biosynthetic process"/>
    <property type="evidence" value="ECO:0007669"/>
    <property type="project" value="UniProtKB-KW"/>
</dbReference>
<keyword evidence="5" id="KW-0808">Transferase</keyword>
<dbReference type="EC" id="2.7.1.71" evidence="3"/>
<evidence type="ECO:0000256" key="7">
    <source>
        <dbReference type="ARBA" id="ARBA00022777"/>
    </source>
</evidence>
<keyword evidence="7" id="KW-0418">Kinase</keyword>
<name>A0A6J7D1P4_9ZZZZ</name>
<organism evidence="11">
    <name type="scientific">freshwater metagenome</name>
    <dbReference type="NCBI Taxonomy" id="449393"/>
    <lineage>
        <taxon>unclassified sequences</taxon>
        <taxon>metagenomes</taxon>
        <taxon>ecological metagenomes</taxon>
    </lineage>
</organism>
<evidence type="ECO:0000256" key="3">
    <source>
        <dbReference type="ARBA" id="ARBA00012154"/>
    </source>
</evidence>
<reference evidence="11" key="1">
    <citation type="submission" date="2020-05" db="EMBL/GenBank/DDBJ databases">
        <authorList>
            <person name="Chiriac C."/>
            <person name="Salcher M."/>
            <person name="Ghai R."/>
            <person name="Kavagutti S V."/>
        </authorList>
    </citation>
    <scope>NUCLEOTIDE SEQUENCE</scope>
</reference>
<evidence type="ECO:0000256" key="2">
    <source>
        <dbReference type="ARBA" id="ARBA00006997"/>
    </source>
</evidence>
<keyword evidence="8" id="KW-0067">ATP-binding</keyword>
<dbReference type="HAMAP" id="MF_00109">
    <property type="entry name" value="Shikimate_kinase"/>
    <property type="match status" value="1"/>
</dbReference>
<evidence type="ECO:0000256" key="5">
    <source>
        <dbReference type="ARBA" id="ARBA00022679"/>
    </source>
</evidence>
<evidence type="ECO:0000256" key="1">
    <source>
        <dbReference type="ARBA" id="ARBA00004842"/>
    </source>
</evidence>
<dbReference type="AlphaFoldDB" id="A0A6J7D1P4"/>
<comment type="pathway">
    <text evidence="1">Metabolic intermediate biosynthesis; chorismate biosynthesis; chorismate from D-erythrose 4-phosphate and phosphoenolpyruvate: step 5/7.</text>
</comment>
<keyword evidence="6" id="KW-0547">Nucleotide-binding</keyword>